<feature type="region of interest" description="Disordered" evidence="1">
    <location>
        <begin position="1"/>
        <end position="141"/>
    </location>
</feature>
<evidence type="ECO:0000256" key="1">
    <source>
        <dbReference type="SAM" id="MobiDB-lite"/>
    </source>
</evidence>
<gene>
    <name evidence="2" type="ORF">HFP15_14660</name>
</gene>
<evidence type="ECO:0008006" key="4">
    <source>
        <dbReference type="Google" id="ProtNLM"/>
    </source>
</evidence>
<protein>
    <recommendedName>
        <fullName evidence="4">DUF5709 domain-containing protein</fullName>
    </recommendedName>
</protein>
<dbReference type="Proteomes" id="UP000715441">
    <property type="component" value="Unassembled WGS sequence"/>
</dbReference>
<dbReference type="RefSeq" id="WP_168515719.1">
    <property type="nucleotide sequence ID" value="NZ_JAAXLS010000008.1"/>
</dbReference>
<dbReference type="EMBL" id="JAAXLS010000008">
    <property type="protein sequence ID" value="NKQ54127.1"/>
    <property type="molecule type" value="Genomic_DNA"/>
</dbReference>
<sequence length="141" mass="15214">MSEAHGHPIPDAAESDPAALSSSEDLDEDRLRVDPLEEGVEPPEHYTHSDRFGTTPNEEHDGESLAERLREERPDVQPEDVAERPRTDDELDASIDDVGSGPETLVDEGPVADAGVEEGQNADKAGGSVAETIRTPPREPE</sequence>
<reference evidence="2 3" key="1">
    <citation type="submission" date="2020-04" db="EMBL/GenBank/DDBJ databases">
        <title>Novel species.</title>
        <authorList>
            <person name="Teo W.F.A."/>
            <person name="Lipun K."/>
            <person name="Srisuk N."/>
            <person name="Duangmal K."/>
        </authorList>
    </citation>
    <scope>NUCLEOTIDE SEQUENCE [LARGE SCALE GENOMIC DNA]</scope>
    <source>
        <strain evidence="2 3">K13G38</strain>
    </source>
</reference>
<keyword evidence="3" id="KW-1185">Reference proteome</keyword>
<evidence type="ECO:0000313" key="2">
    <source>
        <dbReference type="EMBL" id="NKQ54127.1"/>
    </source>
</evidence>
<feature type="compositionally biased region" description="Basic and acidic residues" evidence="1">
    <location>
        <begin position="42"/>
        <end position="88"/>
    </location>
</feature>
<comment type="caution">
    <text evidence="2">The sequence shown here is derived from an EMBL/GenBank/DDBJ whole genome shotgun (WGS) entry which is preliminary data.</text>
</comment>
<accession>A0ABX1J761</accession>
<organism evidence="2 3">
    <name type="scientific">Amycolatopsis acididurans</name>
    <dbReference type="NCBI Taxonomy" id="2724524"/>
    <lineage>
        <taxon>Bacteria</taxon>
        <taxon>Bacillati</taxon>
        <taxon>Actinomycetota</taxon>
        <taxon>Actinomycetes</taxon>
        <taxon>Pseudonocardiales</taxon>
        <taxon>Pseudonocardiaceae</taxon>
        <taxon>Amycolatopsis</taxon>
    </lineage>
</organism>
<proteinExistence type="predicted"/>
<evidence type="ECO:0000313" key="3">
    <source>
        <dbReference type="Proteomes" id="UP000715441"/>
    </source>
</evidence>
<name>A0ABX1J761_9PSEU</name>